<dbReference type="EMBL" id="FN595229">
    <property type="protein sequence ID" value="CCB46277.1"/>
    <property type="molecule type" value="Genomic_DNA"/>
</dbReference>
<organism evidence="1 2">
    <name type="scientific">Vitis vinifera</name>
    <name type="common">Grape</name>
    <dbReference type="NCBI Taxonomy" id="29760"/>
    <lineage>
        <taxon>Eukaryota</taxon>
        <taxon>Viridiplantae</taxon>
        <taxon>Streptophyta</taxon>
        <taxon>Embryophyta</taxon>
        <taxon>Tracheophyta</taxon>
        <taxon>Spermatophyta</taxon>
        <taxon>Magnoliopsida</taxon>
        <taxon>eudicotyledons</taxon>
        <taxon>Gunneridae</taxon>
        <taxon>Pentapetalae</taxon>
        <taxon>rosids</taxon>
        <taxon>Vitales</taxon>
        <taxon>Vitaceae</taxon>
        <taxon>Viteae</taxon>
        <taxon>Vitis</taxon>
    </lineage>
</organism>
<proteinExistence type="predicted"/>
<dbReference type="AlphaFoldDB" id="F6H1Y1"/>
<keyword evidence="2" id="KW-1185">Reference proteome</keyword>
<sequence length="33" mass="3719">MGHGCCKSFTRYEVINSDFVTKKNLKPDECPNG</sequence>
<protein>
    <submittedName>
        <fullName evidence="1">Uncharacterized protein</fullName>
    </submittedName>
</protein>
<evidence type="ECO:0000313" key="1">
    <source>
        <dbReference type="EMBL" id="CCB46277.1"/>
    </source>
</evidence>
<accession>F6H1Y1</accession>
<evidence type="ECO:0000313" key="2">
    <source>
        <dbReference type="Proteomes" id="UP000009183"/>
    </source>
</evidence>
<gene>
    <name evidence="1" type="ordered locus">VIT_19s0014g01670</name>
</gene>
<reference evidence="2" key="1">
    <citation type="journal article" date="2007" name="Nature">
        <title>The grapevine genome sequence suggests ancestral hexaploidization in major angiosperm phyla.</title>
        <authorList>
            <consortium name="The French-Italian Public Consortium for Grapevine Genome Characterization."/>
            <person name="Jaillon O."/>
            <person name="Aury J.-M."/>
            <person name="Noel B."/>
            <person name="Policriti A."/>
            <person name="Clepet C."/>
            <person name="Casagrande A."/>
            <person name="Choisne N."/>
            <person name="Aubourg S."/>
            <person name="Vitulo N."/>
            <person name="Jubin C."/>
            <person name="Vezzi A."/>
            <person name="Legeai F."/>
            <person name="Hugueney P."/>
            <person name="Dasilva C."/>
            <person name="Horner D."/>
            <person name="Mica E."/>
            <person name="Jublot D."/>
            <person name="Poulain J."/>
            <person name="Bruyere C."/>
            <person name="Billault A."/>
            <person name="Segurens B."/>
            <person name="Gouyvenoux M."/>
            <person name="Ugarte E."/>
            <person name="Cattonaro F."/>
            <person name="Anthouard V."/>
            <person name="Vico V."/>
            <person name="Del Fabbro C."/>
            <person name="Alaux M."/>
            <person name="Di Gaspero G."/>
            <person name="Dumas V."/>
            <person name="Felice N."/>
            <person name="Paillard S."/>
            <person name="Juman I."/>
            <person name="Moroldo M."/>
            <person name="Scalabrin S."/>
            <person name="Canaguier A."/>
            <person name="Le Clainche I."/>
            <person name="Malacrida G."/>
            <person name="Durand E."/>
            <person name="Pesole G."/>
            <person name="Laucou V."/>
            <person name="Chatelet P."/>
            <person name="Merdinoglu D."/>
            <person name="Delledonne M."/>
            <person name="Pezzotti M."/>
            <person name="Lecharny A."/>
            <person name="Scarpelli C."/>
            <person name="Artiguenave F."/>
            <person name="Pe M.E."/>
            <person name="Valle G."/>
            <person name="Morgante M."/>
            <person name="Caboche M."/>
            <person name="Adam-Blondon A.-F."/>
            <person name="Weissenbach J."/>
            <person name="Quetier F."/>
            <person name="Wincker P."/>
        </authorList>
    </citation>
    <scope>NUCLEOTIDE SEQUENCE [LARGE SCALE GENOMIC DNA]</scope>
    <source>
        <strain evidence="2">cv. Pinot noir / PN40024</strain>
    </source>
</reference>
<dbReference type="Proteomes" id="UP000009183">
    <property type="component" value="Chromosome 19"/>
</dbReference>
<dbReference type="PaxDb" id="29760-VIT_19s0014g01670.t01"/>
<name>F6H1Y1_VITVI</name>
<dbReference type="InParanoid" id="F6H1Y1"/>
<dbReference type="HOGENOM" id="CLU_3385761_0_0_1"/>